<evidence type="ECO:0000256" key="1">
    <source>
        <dbReference type="ARBA" id="ARBA00022801"/>
    </source>
</evidence>
<dbReference type="InterPro" id="IPR029058">
    <property type="entry name" value="AB_hydrolase_fold"/>
</dbReference>
<dbReference type="GO" id="GO:0006508">
    <property type="term" value="P:proteolysis"/>
    <property type="evidence" value="ECO:0007669"/>
    <property type="project" value="InterPro"/>
</dbReference>
<feature type="domain" description="Alpha/beta hydrolase fold-3" evidence="3">
    <location>
        <begin position="59"/>
        <end position="163"/>
    </location>
</feature>
<dbReference type="AlphaFoldDB" id="A0AAF0Y738"/>
<keyword evidence="5" id="KW-1185">Reference proteome</keyword>
<dbReference type="Gene3D" id="3.40.50.1820">
    <property type="entry name" value="alpha/beta hydrolase"/>
    <property type="match status" value="1"/>
</dbReference>
<dbReference type="EMBL" id="CP086716">
    <property type="protein sequence ID" value="WOO80582.1"/>
    <property type="molecule type" value="Genomic_DNA"/>
</dbReference>
<protein>
    <submittedName>
        <fullName evidence="4">Methylphloroacetophenone synthase</fullName>
    </submittedName>
</protein>
<proteinExistence type="predicted"/>
<dbReference type="RefSeq" id="XP_062626614.1">
    <property type="nucleotide sequence ID" value="XM_062770630.1"/>
</dbReference>
<organism evidence="4 5">
    <name type="scientific">Vanrija pseudolonga</name>
    <dbReference type="NCBI Taxonomy" id="143232"/>
    <lineage>
        <taxon>Eukaryota</taxon>
        <taxon>Fungi</taxon>
        <taxon>Dikarya</taxon>
        <taxon>Basidiomycota</taxon>
        <taxon>Agaricomycotina</taxon>
        <taxon>Tremellomycetes</taxon>
        <taxon>Trichosporonales</taxon>
        <taxon>Trichosporonaceae</taxon>
        <taxon>Vanrija</taxon>
    </lineage>
</organism>
<dbReference type="InterPro" id="IPR013094">
    <property type="entry name" value="AB_hydrolase_3"/>
</dbReference>
<gene>
    <name evidence="4" type="primary">mpas</name>
    <name evidence="4" type="ORF">LOC62_03G004107</name>
</gene>
<sequence>MPDSTPTPDAVRPAVPDAGAAVGLPPVTPGFADHVFAVEEGVELPLRFWSGGDGRRPWLIWFHGGGFVGGKWSTPHAWIVPAFTQRGYHVVSVGYRLAPEASLEHQLADAVSAHKYALQNLPVDAQRCVAGGDSSGSILSLLAGFKYDPKPAAVLNLYGCADMLDPVWRAPPSDGSNAYMLKQGDAELERQTGSRDLAKALVQCPWEHEIPPAVPLEATRAHLGQPGFEVDDALIRRIDLATYMYSHARLPDVLYRREEYSSEQAMLAAAEALSPLQMVQKATTYPPTYIMHGTKDTCVPLRESTEFADRLREIGVAVAEDYPEAGHVFDTWRSPNEEGWQRHVPPCLDFLDKHVK</sequence>
<dbReference type="InterPro" id="IPR050300">
    <property type="entry name" value="GDXG_lipolytic_enzyme"/>
</dbReference>
<evidence type="ECO:0000259" key="2">
    <source>
        <dbReference type="Pfam" id="PF00326"/>
    </source>
</evidence>
<feature type="domain" description="Peptidase S9 prolyl oligopeptidase catalytic" evidence="2">
    <location>
        <begin position="255"/>
        <end position="354"/>
    </location>
</feature>
<dbReference type="InterPro" id="IPR001375">
    <property type="entry name" value="Peptidase_S9_cat"/>
</dbReference>
<dbReference type="GO" id="GO:0008236">
    <property type="term" value="F:serine-type peptidase activity"/>
    <property type="evidence" value="ECO:0007669"/>
    <property type="project" value="InterPro"/>
</dbReference>
<dbReference type="PANTHER" id="PTHR48081">
    <property type="entry name" value="AB HYDROLASE SUPERFAMILY PROTEIN C4A8.06C"/>
    <property type="match status" value="1"/>
</dbReference>
<evidence type="ECO:0000313" key="4">
    <source>
        <dbReference type="EMBL" id="WOO80582.1"/>
    </source>
</evidence>
<reference evidence="4" key="1">
    <citation type="submission" date="2023-10" db="EMBL/GenBank/DDBJ databases">
        <authorList>
            <person name="Noh H."/>
        </authorList>
    </citation>
    <scope>NUCLEOTIDE SEQUENCE</scope>
    <source>
        <strain evidence="4">DUCC4014</strain>
    </source>
</reference>
<dbReference type="SUPFAM" id="SSF53474">
    <property type="entry name" value="alpha/beta-Hydrolases"/>
    <property type="match status" value="1"/>
</dbReference>
<evidence type="ECO:0000259" key="3">
    <source>
        <dbReference type="Pfam" id="PF07859"/>
    </source>
</evidence>
<evidence type="ECO:0000313" key="5">
    <source>
        <dbReference type="Proteomes" id="UP000827549"/>
    </source>
</evidence>
<dbReference type="Proteomes" id="UP000827549">
    <property type="component" value="Chromosome 3"/>
</dbReference>
<name>A0AAF0Y738_9TREE</name>
<dbReference type="GeneID" id="87807347"/>
<dbReference type="Pfam" id="PF07859">
    <property type="entry name" value="Abhydrolase_3"/>
    <property type="match status" value="1"/>
</dbReference>
<dbReference type="PANTHER" id="PTHR48081:SF3">
    <property type="entry name" value="ALPHA_BETA HYDROLASE FOLD-3 DOMAIN-CONTAINING PROTEIN"/>
    <property type="match status" value="1"/>
</dbReference>
<accession>A0AAF0Y738</accession>
<dbReference type="Pfam" id="PF00326">
    <property type="entry name" value="Peptidase_S9"/>
    <property type="match status" value="1"/>
</dbReference>
<keyword evidence="1" id="KW-0378">Hydrolase</keyword>